<dbReference type="SUPFAM" id="SSF48208">
    <property type="entry name" value="Six-hairpin glycosidases"/>
    <property type="match status" value="1"/>
</dbReference>
<dbReference type="InterPro" id="IPR000421">
    <property type="entry name" value="FA58C"/>
</dbReference>
<dbReference type="InterPro" id="IPR008979">
    <property type="entry name" value="Galactose-bd-like_sf"/>
</dbReference>
<gene>
    <name evidence="4" type="ORF">BCF44_11910</name>
</gene>
<dbReference type="InterPro" id="IPR041371">
    <property type="entry name" value="GH92_N"/>
</dbReference>
<keyword evidence="2" id="KW-0732">Signal</keyword>
<dbReference type="InterPro" id="IPR050883">
    <property type="entry name" value="PNGase"/>
</dbReference>
<organism evidence="4 5">
    <name type="scientific">Kutzneria buriramensis</name>
    <dbReference type="NCBI Taxonomy" id="1045776"/>
    <lineage>
        <taxon>Bacteria</taxon>
        <taxon>Bacillati</taxon>
        <taxon>Actinomycetota</taxon>
        <taxon>Actinomycetes</taxon>
        <taxon>Pseudonocardiales</taxon>
        <taxon>Pseudonocardiaceae</taxon>
        <taxon>Kutzneria</taxon>
    </lineage>
</organism>
<dbReference type="PROSITE" id="PS50022">
    <property type="entry name" value="FA58C_3"/>
    <property type="match status" value="1"/>
</dbReference>
<dbReference type="GO" id="GO:0006516">
    <property type="term" value="P:glycoprotein catabolic process"/>
    <property type="evidence" value="ECO:0007669"/>
    <property type="project" value="TreeGrafter"/>
</dbReference>
<evidence type="ECO:0000256" key="1">
    <source>
        <dbReference type="SAM" id="MobiDB-lite"/>
    </source>
</evidence>
<dbReference type="SUPFAM" id="SSF49785">
    <property type="entry name" value="Galactose-binding domain-like"/>
    <property type="match status" value="1"/>
</dbReference>
<dbReference type="GO" id="GO:0005975">
    <property type="term" value="P:carbohydrate metabolic process"/>
    <property type="evidence" value="ECO:0007669"/>
    <property type="project" value="InterPro"/>
</dbReference>
<dbReference type="PANTHER" id="PTHR12143:SF39">
    <property type="entry name" value="SECRETED PROTEIN"/>
    <property type="match status" value="1"/>
</dbReference>
<dbReference type="Pfam" id="PF00754">
    <property type="entry name" value="F5_F8_type_C"/>
    <property type="match status" value="1"/>
</dbReference>
<evidence type="ECO:0000313" key="5">
    <source>
        <dbReference type="Proteomes" id="UP000256269"/>
    </source>
</evidence>
<reference evidence="4 5" key="1">
    <citation type="submission" date="2018-08" db="EMBL/GenBank/DDBJ databases">
        <title>Genomic Encyclopedia of Archaeal and Bacterial Type Strains, Phase II (KMG-II): from individual species to whole genera.</title>
        <authorList>
            <person name="Goeker M."/>
        </authorList>
    </citation>
    <scope>NUCLEOTIDE SEQUENCE [LARGE SCALE GENOMIC DNA]</scope>
    <source>
        <strain evidence="4 5">DSM 45791</strain>
    </source>
</reference>
<dbReference type="EMBL" id="QUNO01000019">
    <property type="protein sequence ID" value="REH34734.1"/>
    <property type="molecule type" value="Genomic_DNA"/>
</dbReference>
<feature type="compositionally biased region" description="Polar residues" evidence="1">
    <location>
        <begin position="71"/>
        <end position="83"/>
    </location>
</feature>
<evidence type="ECO:0000259" key="3">
    <source>
        <dbReference type="PROSITE" id="PS50022"/>
    </source>
</evidence>
<dbReference type="AlphaFoldDB" id="A0A3E0GZE8"/>
<name>A0A3E0GZE8_9PSEU</name>
<dbReference type="Gene3D" id="2.60.120.260">
    <property type="entry name" value="Galactose-binding domain-like"/>
    <property type="match status" value="1"/>
</dbReference>
<comment type="caution">
    <text evidence="4">The sequence shown here is derived from an EMBL/GenBank/DDBJ whole genome shotgun (WGS) entry which is preliminary data.</text>
</comment>
<feature type="region of interest" description="Disordered" evidence="1">
    <location>
        <begin position="816"/>
        <end position="836"/>
    </location>
</feature>
<dbReference type="Proteomes" id="UP000256269">
    <property type="component" value="Unassembled WGS sequence"/>
</dbReference>
<dbReference type="InterPro" id="IPR012939">
    <property type="entry name" value="Glyco_hydro_92"/>
</dbReference>
<dbReference type="RefSeq" id="WP_170218050.1">
    <property type="nucleotide sequence ID" value="NZ_CP144375.1"/>
</dbReference>
<accession>A0A3E0GZE8</accession>
<dbReference type="Gene3D" id="1.20.1610.10">
    <property type="entry name" value="alpha-1,2-mannosidases domains"/>
    <property type="match status" value="1"/>
</dbReference>
<dbReference type="Gene3D" id="3.30.2080.10">
    <property type="entry name" value="GH92 mannosidase domain"/>
    <property type="match status" value="1"/>
</dbReference>
<feature type="signal peptide" evidence="2">
    <location>
        <begin position="1"/>
        <end position="25"/>
    </location>
</feature>
<dbReference type="GO" id="GO:0000224">
    <property type="term" value="F:peptide-N4-(N-acetyl-beta-glucosaminyl)asparagine amidase activity"/>
    <property type="evidence" value="ECO:0007669"/>
    <property type="project" value="TreeGrafter"/>
</dbReference>
<dbReference type="NCBIfam" id="TIGR01180">
    <property type="entry name" value="aman2_put"/>
    <property type="match status" value="1"/>
</dbReference>
<dbReference type="Pfam" id="PF17678">
    <property type="entry name" value="Glyco_hydro_92N"/>
    <property type="match status" value="1"/>
</dbReference>
<dbReference type="Gene3D" id="1.20.1050.60">
    <property type="entry name" value="alpha-1,2-mannosidase"/>
    <property type="match status" value="1"/>
</dbReference>
<protein>
    <submittedName>
        <fullName evidence="4">Putative alpha-1,2-mannosidase</fullName>
    </submittedName>
</protein>
<dbReference type="InterPro" id="IPR005887">
    <property type="entry name" value="GH92_a_mannosidase_put"/>
</dbReference>
<dbReference type="InterPro" id="IPR014718">
    <property type="entry name" value="GH-type_carb-bd"/>
</dbReference>
<proteinExistence type="predicted"/>
<dbReference type="Gene3D" id="2.70.98.10">
    <property type="match status" value="1"/>
</dbReference>
<keyword evidence="5" id="KW-1185">Reference proteome</keyword>
<dbReference type="Pfam" id="PF07971">
    <property type="entry name" value="Glyco_hydro_92"/>
    <property type="match status" value="1"/>
</dbReference>
<evidence type="ECO:0000256" key="2">
    <source>
        <dbReference type="SAM" id="SignalP"/>
    </source>
</evidence>
<evidence type="ECO:0000313" key="4">
    <source>
        <dbReference type="EMBL" id="REH34734.1"/>
    </source>
</evidence>
<dbReference type="GO" id="GO:0030246">
    <property type="term" value="F:carbohydrate binding"/>
    <property type="evidence" value="ECO:0007669"/>
    <property type="project" value="InterPro"/>
</dbReference>
<feature type="region of interest" description="Disordered" evidence="1">
    <location>
        <begin position="60"/>
        <end position="88"/>
    </location>
</feature>
<dbReference type="InterPro" id="IPR008928">
    <property type="entry name" value="6-hairpin_glycosidase_sf"/>
</dbReference>
<dbReference type="PANTHER" id="PTHR12143">
    <property type="entry name" value="PEPTIDE N-GLYCANASE PNGASE -RELATED"/>
    <property type="match status" value="1"/>
</dbReference>
<feature type="domain" description="F5/8 type C" evidence="3">
    <location>
        <begin position="795"/>
        <end position="945"/>
    </location>
</feature>
<sequence length="945" mass="98263">MDFARFRRRARAALSISLAAGVALAAAGVATPAAAAAVSDPAGAVNTLIGASNSGETFPGADTPFGMVQWSPENTAGNQTRTPQPGGYDYGVTRVRSFSLTHMSGTGCAGGSGDIPILPFPGTVSSSPSSDRSDATYASGFSHANETGTAGYYRVGLDSGVNVELSATARSGAGRFTYPAGKTASLLVRTSNSEVGSSAAQTTIDAGNRVISGSVTSGNFCGYINNVDRRSYYTLYFYAAFDKPFSATGTWQDGTRTAGGTSVSGATTYGTDGWPVAGKGSGGYVTFDTSQGQTVSMRVGISYVSLANAKANVDTENPAGTSFDTVRQQAHDAWNTELSRIEITGGSAAQQTTFYSALYHSLLHPNVFSDTNGQYTGMDEKVHTVSGAQHAQYANFSGWDVYRDQVQLVTLLRPDIGSDIAQSLYNQASQNNGIWDRWTHNQGGTHVMTGDPGHAAVSSIYAFGGTNFDASGALSSMVHAATTVTAADQSDDGWNVMVVGERPSLDKYLSIGYVPSDGHAWGGAGETLEDVSADFGISQLAQRLGNPSVGDQFLARAQNWKNVFNPATGYIQQRDSSGAWQPFDPASDDGFAEGTAAQYTWMVPFNAKGLFTKVGGSTAAAGRLDGFFHNADGSWALSSSDGTHSDLSNEPSIGTPWLYDFAGQPYKTQLTVRQVVNTLWTTGPGGIPGQDDLGAMSSWYVFAAIGVYPLAPGRADLLLASPLFSQVVVHRGNGVTLTLNATGAATGAPYIQSLRLNGTTSTKPWLPESVVSSGGTVDMTLGTAANTSWGSAAADAPPSFDTGSTSATDVALNKPATADSSCNSNEGPAKAVNGSVSGGTSDKWCSTGATKWWQVDLGGAVPVKTVTVQHAGAGGESTSWNTRDYDVQASSDGTSWTTIVQARGNTANVTTHSVNVTARFLRLNVLTPEQGSGGAARIYEFEAYS</sequence>
<dbReference type="GO" id="GO:0005829">
    <property type="term" value="C:cytosol"/>
    <property type="evidence" value="ECO:0007669"/>
    <property type="project" value="TreeGrafter"/>
</dbReference>
<feature type="chain" id="PRO_5038808620" evidence="2">
    <location>
        <begin position="26"/>
        <end position="945"/>
    </location>
</feature>